<keyword evidence="2" id="KW-1185">Reference proteome</keyword>
<organism evidence="1 2">
    <name type="scientific">Pseudoalteromonas fenneropenaei</name>
    <dbReference type="NCBI Taxonomy" id="1737459"/>
    <lineage>
        <taxon>Bacteria</taxon>
        <taxon>Pseudomonadati</taxon>
        <taxon>Pseudomonadota</taxon>
        <taxon>Gammaproteobacteria</taxon>
        <taxon>Alteromonadales</taxon>
        <taxon>Pseudoalteromonadaceae</taxon>
        <taxon>Pseudoalteromonas</taxon>
    </lineage>
</organism>
<proteinExistence type="predicted"/>
<reference evidence="2" key="1">
    <citation type="journal article" date="2019" name="Int. J. Syst. Evol. Microbiol.">
        <title>The Global Catalogue of Microorganisms (GCM) 10K type strain sequencing project: providing services to taxonomists for standard genome sequencing and annotation.</title>
        <authorList>
            <consortium name="The Broad Institute Genomics Platform"/>
            <consortium name="The Broad Institute Genome Sequencing Center for Infectious Disease"/>
            <person name="Wu L."/>
            <person name="Ma J."/>
        </authorList>
    </citation>
    <scope>NUCLEOTIDE SEQUENCE [LARGE SCALE GENOMIC DNA]</scope>
    <source>
        <strain evidence="2">KCTC 42730</strain>
    </source>
</reference>
<name>A0ABV7CGR2_9GAMM</name>
<protein>
    <submittedName>
        <fullName evidence="1">Tetratricopeptide repeat protein</fullName>
    </submittedName>
</protein>
<dbReference type="RefSeq" id="WP_377121359.1">
    <property type="nucleotide sequence ID" value="NZ_JBHRSD010000010.1"/>
</dbReference>
<dbReference type="EMBL" id="JBHRSD010000010">
    <property type="protein sequence ID" value="MFC3031777.1"/>
    <property type="molecule type" value="Genomic_DNA"/>
</dbReference>
<comment type="caution">
    <text evidence="1">The sequence shown here is derived from an EMBL/GenBank/DDBJ whole genome shotgun (WGS) entry which is preliminary data.</text>
</comment>
<dbReference type="Proteomes" id="UP001595453">
    <property type="component" value="Unassembled WGS sequence"/>
</dbReference>
<gene>
    <name evidence="1" type="ORF">ACFOEE_04540</name>
</gene>
<dbReference type="Gene3D" id="1.25.40.10">
    <property type="entry name" value="Tetratricopeptide repeat domain"/>
    <property type="match status" value="1"/>
</dbReference>
<evidence type="ECO:0000313" key="2">
    <source>
        <dbReference type="Proteomes" id="UP001595453"/>
    </source>
</evidence>
<evidence type="ECO:0000313" key="1">
    <source>
        <dbReference type="EMBL" id="MFC3031777.1"/>
    </source>
</evidence>
<dbReference type="InterPro" id="IPR011990">
    <property type="entry name" value="TPR-like_helical_dom_sf"/>
</dbReference>
<dbReference type="SUPFAM" id="SSF48452">
    <property type="entry name" value="TPR-like"/>
    <property type="match status" value="1"/>
</dbReference>
<accession>A0ABV7CGR2</accession>
<sequence length="353" mass="39784">MSESQLTQLPSSLKAAITLYQSNDFTAAERQFTLLLEDESCELVARCFLAEIALIAGTGKEHIAALKAFLESQPFASEVKHLLGLCYQQKRELSAAVSCYRDALATLLQHPPTIPYKQPVAAEFDTTIHETLLWQTLVALRQAGVKSFATSGSLLGIEREGRILANDKDIDIGVDWGQMSQAIGVLQALGWQEYRRSYDLVNPRCFIHAAGVTLDLCGFAVDARTQTTIAGIWMSEMPFSWNRVTEYPAIHLTDKRTPFGMVWHLQQPQQFLTALYGDWQTPQPLFDTVLCARNIRDFSLLTQCLLYARLYRLVLLRQWAKLRFTLANVAFLDKQDSLIRALEQLAQSQEHAV</sequence>